<proteinExistence type="predicted"/>
<sequence>MAEQERRFDDVCAWTDSCALAGAMAFFAAWQDAAVIVNGPMWCHYFALRHVEHGVSDAVRRIGCTQLDNDAIVFGAEDYLLEALQPYIAEPPRLLAIVSSCAAGLIGDDVAAIARSAGIAAPVVAVDSSGLAGSFAAGWSKAACAAIEALLPEKKEEKPHGVNLLGMTASYCNGANDARELLRLLHLAGYEVNAVLGCGETAEELQHLPAAALNIVVHRELGLAPAEMLAERSGTPFVAPLPPYGRAGTRHWLEEIAGALPAPREKEVQEELSRVEKEDFLRLNEIKSMWGELWFDEALVRAPSSMAWGLARALRTEWADVRCLAVAAEAAEAADATGIADEVFSETRTAELAQFLTSMKNGLLFASSNEAAQVAPQHAQFLPVASPVLDRIQLTDAPFMGLRGSRFIEEQLWNGHILRRQWML</sequence>
<evidence type="ECO:0000259" key="1">
    <source>
        <dbReference type="Pfam" id="PF00148"/>
    </source>
</evidence>
<evidence type="ECO:0000313" key="3">
    <source>
        <dbReference type="EMBL" id="EEX77754.1"/>
    </source>
</evidence>
<dbReference type="EMBL" id="ACKP02000015">
    <property type="protein sequence ID" value="EEX77754.1"/>
    <property type="molecule type" value="Genomic_DNA"/>
</dbReference>
<evidence type="ECO:0000313" key="5">
    <source>
        <dbReference type="Proteomes" id="UP000011124"/>
    </source>
</evidence>
<dbReference type="Gene3D" id="3.40.50.1980">
    <property type="entry name" value="Nitrogenase molybdenum iron protein domain"/>
    <property type="match status" value="3"/>
</dbReference>
<dbReference type="RefSeq" id="WP_006192289.1">
    <property type="nucleotide sequence ID" value="NC_015437.1"/>
</dbReference>
<reference evidence="2 5" key="2">
    <citation type="submission" date="2011-04" db="EMBL/GenBank/DDBJ databases">
        <title>The complete genome of Selenomonas sputigena DSM 20758.</title>
        <authorList>
            <consortium name="US DOE Joint Genome Institute (JGI-PGF)"/>
            <person name="Lucas S."/>
            <person name="Copeland A."/>
            <person name="Lapidus A."/>
            <person name="Bruce D."/>
            <person name="Goodwin L."/>
            <person name="Pitluck S."/>
            <person name="Peters L."/>
            <person name="Kyrpides N."/>
            <person name="Mavromatis K."/>
            <person name="Ivanova N."/>
            <person name="Ovchinnikova G."/>
            <person name="Teshima H."/>
            <person name="Detter J.C."/>
            <person name="Tapia R."/>
            <person name="Han C."/>
            <person name="Land M."/>
            <person name="Hauser L."/>
            <person name="Markowitz V."/>
            <person name="Cheng J.-F."/>
            <person name="Hugenholtz P."/>
            <person name="Woyke T."/>
            <person name="Wu D."/>
            <person name="Gronow S."/>
            <person name="Wellnitz S."/>
            <person name="Schneider S."/>
            <person name="Klenk H.-P."/>
            <person name="Eisen J.A."/>
        </authorList>
    </citation>
    <scope>NUCLEOTIDE SEQUENCE [LARGE SCALE GENOMIC DNA]</scope>
    <source>
        <strain evidence="2">ATCC 35185</strain>
        <strain evidence="5">ATCC 35185 / DSM 20758 / VPI D19B-28</strain>
    </source>
</reference>
<dbReference type="CDD" id="cd00316">
    <property type="entry name" value="Oxidoreductase_nitrogenase"/>
    <property type="match status" value="1"/>
</dbReference>
<dbReference type="STRING" id="546271.Selsp_1202"/>
<dbReference type="OrthoDB" id="9767044at2"/>
<keyword evidence="5" id="KW-1185">Reference proteome</keyword>
<name>C9LTM0_SELS3</name>
<dbReference type="SUPFAM" id="SSF53807">
    <property type="entry name" value="Helical backbone' metal receptor"/>
    <property type="match status" value="1"/>
</dbReference>
<dbReference type="PANTHER" id="PTHR42956">
    <property type="entry name" value="NITROGENASE IRON-MOLYBDENUM COFACTOR BIOSYNTHESIS PROTEIN NIFE"/>
    <property type="match status" value="1"/>
</dbReference>
<evidence type="ECO:0000313" key="2">
    <source>
        <dbReference type="EMBL" id="AEC00162.1"/>
    </source>
</evidence>
<dbReference type="GO" id="GO:0016491">
    <property type="term" value="F:oxidoreductase activity"/>
    <property type="evidence" value="ECO:0007669"/>
    <property type="project" value="InterPro"/>
</dbReference>
<reference evidence="3 4" key="1">
    <citation type="submission" date="2009-09" db="EMBL/GenBank/DDBJ databases">
        <authorList>
            <person name="Weinstock G."/>
            <person name="Sodergren E."/>
            <person name="Clifton S."/>
            <person name="Fulton L."/>
            <person name="Fulton B."/>
            <person name="Courtney L."/>
            <person name="Fronick C."/>
            <person name="Harrison M."/>
            <person name="Strong C."/>
            <person name="Farmer C."/>
            <person name="Delahaunty K."/>
            <person name="Markovic C."/>
            <person name="Hall O."/>
            <person name="Minx P."/>
            <person name="Tomlinson C."/>
            <person name="Mitreva M."/>
            <person name="Nelson J."/>
            <person name="Hou S."/>
            <person name="Wollam A."/>
            <person name="Pepin K.H."/>
            <person name="Johnson M."/>
            <person name="Bhonagiri V."/>
            <person name="Nash W.E."/>
            <person name="Warren W."/>
            <person name="Chinwalla A."/>
            <person name="Mardis E.R."/>
            <person name="Wilson R.K."/>
        </authorList>
    </citation>
    <scope>NUCLEOTIDE SEQUENCE [LARGE SCALE GENOMIC DNA]</scope>
    <source>
        <strain evidence="3">ATCC 35185</strain>
        <strain evidence="4">ATCC 35185 / DSM 20758 / VPI D19B-28</strain>
    </source>
</reference>
<evidence type="ECO:0000313" key="4">
    <source>
        <dbReference type="Proteomes" id="UP000003505"/>
    </source>
</evidence>
<feature type="domain" description="Nitrogenase/oxidoreductase component 1" evidence="1">
    <location>
        <begin position="18"/>
        <end position="411"/>
    </location>
</feature>
<dbReference type="PANTHER" id="PTHR42956:SF1">
    <property type="entry name" value="NITROGENASE IRON-MOLYBDENUM COFACTOR BIOSYNTHESIS PROTEIN NIFE"/>
    <property type="match status" value="1"/>
</dbReference>
<gene>
    <name evidence="2" type="ordered locus">Selsp_1202</name>
    <name evidence="3" type="ORF">SELSPUOL_01031</name>
</gene>
<dbReference type="InterPro" id="IPR000510">
    <property type="entry name" value="Nase/OxRdtase_comp1"/>
</dbReference>
<dbReference type="InterPro" id="IPR049939">
    <property type="entry name" value="NifE-like"/>
</dbReference>
<dbReference type="KEGG" id="ssg:Selsp_1202"/>
<dbReference type="EMBL" id="CP002637">
    <property type="protein sequence ID" value="AEC00162.1"/>
    <property type="molecule type" value="Genomic_DNA"/>
</dbReference>
<dbReference type="HOGENOM" id="CLU_025876_4_1_9"/>
<protein>
    <submittedName>
        <fullName evidence="3">Oxidoreductase, nitrogenase component 1</fullName>
    </submittedName>
    <submittedName>
        <fullName evidence="2">Oxidoreductase/nitrogenase component 1</fullName>
    </submittedName>
</protein>
<dbReference type="eggNOG" id="COG2710">
    <property type="taxonomic scope" value="Bacteria"/>
</dbReference>
<dbReference type="Proteomes" id="UP000003505">
    <property type="component" value="Unassembled WGS sequence"/>
</dbReference>
<dbReference type="AlphaFoldDB" id="C9LTM0"/>
<organism evidence="3 4">
    <name type="scientific">Selenomonas sputigena (strain ATCC 35185 / DSM 20758 / CCUG 44933 / VPI D19B-28)</name>
    <dbReference type="NCBI Taxonomy" id="546271"/>
    <lineage>
        <taxon>Bacteria</taxon>
        <taxon>Bacillati</taxon>
        <taxon>Bacillota</taxon>
        <taxon>Negativicutes</taxon>
        <taxon>Selenomonadales</taxon>
        <taxon>Selenomonadaceae</taxon>
        <taxon>Selenomonas</taxon>
    </lineage>
</organism>
<accession>C9LTM0</accession>
<dbReference type="Pfam" id="PF00148">
    <property type="entry name" value="Oxidored_nitro"/>
    <property type="match status" value="1"/>
</dbReference>
<dbReference type="Proteomes" id="UP000011124">
    <property type="component" value="Chromosome"/>
</dbReference>